<feature type="non-terminal residue" evidence="2">
    <location>
        <position position="727"/>
    </location>
</feature>
<comment type="caution">
    <text evidence="2">The sequence shown here is derived from an EMBL/GenBank/DDBJ whole genome shotgun (WGS) entry which is preliminary data.</text>
</comment>
<feature type="non-terminal residue" evidence="2">
    <location>
        <position position="1"/>
    </location>
</feature>
<dbReference type="Pfam" id="PF13374">
    <property type="entry name" value="TPR_10"/>
    <property type="match status" value="2"/>
</dbReference>
<dbReference type="SUPFAM" id="SSF48452">
    <property type="entry name" value="TPR-like"/>
    <property type="match status" value="2"/>
</dbReference>
<dbReference type="Proteomes" id="UP000258309">
    <property type="component" value="Unassembled WGS sequence"/>
</dbReference>
<dbReference type="InterPro" id="IPR027417">
    <property type="entry name" value="P-loop_NTPase"/>
</dbReference>
<dbReference type="STRING" id="5539.A0A3E2GU04"/>
<accession>A0A3E2GU04</accession>
<sequence>MASQTPPSPNTVRPIRQDSRNRSWRISARSLTIGSQHAEEATESGGPGQESYPIYRLRWEEKLKPFLEAKYPELKARYEHPSVRWLPRIPALASADLSIADNLDAPNIDVEEYLPEGKSGTILLTTRDPGSKVYETVGPCFYFFEKLDVESSIELLLKASRLPRPWELSKRHSAAQIADALSYLPLALVHAGSAISNQLCQIEITSNITSVVGRGSVGAVLENRTGQDAADALDLVRIFSFLHYENIRFDMLLAAMRKLQLERRAADSSNGSMIITPNRWTGPLKNLGGGFLAATVGGSPQSMLPSIFRETELPQEERLRAALKLLESLSILNYNTSSDSYSMHLLVHTWVRERPQMATAEQAVWCEAQFFLPARKVTQQQAMMWAKFSFVYAHCGWYDKAEQLQLNFKGFVSEALSENHPLALLSMLLLSRTYLQQSRIDDNAELQAKLLDGTDKTYGADHPLTLKAMSSLETARVSQGGLDEGLEMHQKVIERMNRLLRDEHEDTPIAVDALGQAMQVCPRHLHTLVAMENLAMAYLRLDIELNVAHDIMVEVLAQRKEKLGNEHPHTLLAILNLARVKSALNNPQEAEKMILTVQPIAIRNLGENHCDVLMGRTHLSQVLVRQKRYGEAEAILADVLYRRKYVVQVASNHPDWCQVLYYFVRCCQLQGHINSALYACEELDRAVRELKVGGMSAWHAFEQKARGIRRELETLEQSGDAQKEVKL</sequence>
<dbReference type="EMBL" id="NCSJ02000418">
    <property type="protein sequence ID" value="RFU24655.1"/>
    <property type="molecule type" value="Genomic_DNA"/>
</dbReference>
<gene>
    <name evidence="2" type="ORF">B7463_g11682</name>
</gene>
<dbReference type="SUPFAM" id="SSF52540">
    <property type="entry name" value="P-loop containing nucleoside triphosphate hydrolases"/>
    <property type="match status" value="1"/>
</dbReference>
<dbReference type="PANTHER" id="PTHR46082:SF6">
    <property type="entry name" value="AAA+ ATPASE DOMAIN-CONTAINING PROTEIN-RELATED"/>
    <property type="match status" value="1"/>
</dbReference>
<keyword evidence="3" id="KW-1185">Reference proteome</keyword>
<evidence type="ECO:0000313" key="2">
    <source>
        <dbReference type="EMBL" id="RFU24655.1"/>
    </source>
</evidence>
<dbReference type="InterPro" id="IPR011990">
    <property type="entry name" value="TPR-like_helical_dom_sf"/>
</dbReference>
<name>A0A3E2GU04_SCYLI</name>
<organism evidence="2 3">
    <name type="scientific">Scytalidium lignicola</name>
    <name type="common">Hyphomycete</name>
    <dbReference type="NCBI Taxonomy" id="5539"/>
    <lineage>
        <taxon>Eukaryota</taxon>
        <taxon>Fungi</taxon>
        <taxon>Dikarya</taxon>
        <taxon>Ascomycota</taxon>
        <taxon>Pezizomycotina</taxon>
        <taxon>Leotiomycetes</taxon>
        <taxon>Leotiomycetes incertae sedis</taxon>
        <taxon>Scytalidium</taxon>
    </lineage>
</organism>
<dbReference type="OrthoDB" id="5086500at2759"/>
<dbReference type="InterPro" id="IPR053137">
    <property type="entry name" value="NLR-like"/>
</dbReference>
<dbReference type="Gene3D" id="1.25.40.10">
    <property type="entry name" value="Tetratricopeptide repeat domain"/>
    <property type="match status" value="2"/>
</dbReference>
<feature type="region of interest" description="Disordered" evidence="1">
    <location>
        <begin position="1"/>
        <end position="50"/>
    </location>
</feature>
<dbReference type="PANTHER" id="PTHR46082">
    <property type="entry name" value="ATP/GTP-BINDING PROTEIN-RELATED"/>
    <property type="match status" value="1"/>
</dbReference>
<evidence type="ECO:0000256" key="1">
    <source>
        <dbReference type="SAM" id="MobiDB-lite"/>
    </source>
</evidence>
<dbReference type="AlphaFoldDB" id="A0A3E2GU04"/>
<evidence type="ECO:0000313" key="3">
    <source>
        <dbReference type="Proteomes" id="UP000258309"/>
    </source>
</evidence>
<reference evidence="2 3" key="1">
    <citation type="submission" date="2018-05" db="EMBL/GenBank/DDBJ databases">
        <title>Draft genome sequence of Scytalidium lignicola DSM 105466, a ubiquitous saprotrophic fungus.</title>
        <authorList>
            <person name="Buettner E."/>
            <person name="Gebauer A.M."/>
            <person name="Hofrichter M."/>
            <person name="Liers C."/>
            <person name="Kellner H."/>
        </authorList>
    </citation>
    <scope>NUCLEOTIDE SEQUENCE [LARGE SCALE GENOMIC DNA]</scope>
    <source>
        <strain evidence="2 3">DSM 105466</strain>
    </source>
</reference>
<proteinExistence type="predicted"/>
<protein>
    <submittedName>
        <fullName evidence="2">Uncharacterized protein</fullName>
    </submittedName>
</protein>